<dbReference type="Gene3D" id="1.20.1250.20">
    <property type="entry name" value="MFS general substrate transporter like domains"/>
    <property type="match status" value="1"/>
</dbReference>
<comment type="caution">
    <text evidence="6">The sequence shown here is derived from an EMBL/GenBank/DDBJ whole genome shotgun (WGS) entry which is preliminary data.</text>
</comment>
<proteinExistence type="predicted"/>
<dbReference type="InterPro" id="IPR036259">
    <property type="entry name" value="MFS_trans_sf"/>
</dbReference>
<evidence type="ECO:0000256" key="3">
    <source>
        <dbReference type="ARBA" id="ARBA00022989"/>
    </source>
</evidence>
<dbReference type="EMBL" id="JASJQH010001347">
    <property type="protein sequence ID" value="KAK9761531.1"/>
    <property type="molecule type" value="Genomic_DNA"/>
</dbReference>
<evidence type="ECO:0000256" key="5">
    <source>
        <dbReference type="SAM" id="Phobius"/>
    </source>
</evidence>
<dbReference type="Pfam" id="PF05978">
    <property type="entry name" value="UNC-93"/>
    <property type="match status" value="1"/>
</dbReference>
<dbReference type="InterPro" id="IPR010291">
    <property type="entry name" value="Ion_channel_UNC-93"/>
</dbReference>
<feature type="transmembrane region" description="Helical" evidence="5">
    <location>
        <begin position="158"/>
        <end position="177"/>
    </location>
</feature>
<evidence type="ECO:0000313" key="7">
    <source>
        <dbReference type="Proteomes" id="UP001479436"/>
    </source>
</evidence>
<organism evidence="6 7">
    <name type="scientific">Basidiobolus ranarum</name>
    <dbReference type="NCBI Taxonomy" id="34480"/>
    <lineage>
        <taxon>Eukaryota</taxon>
        <taxon>Fungi</taxon>
        <taxon>Fungi incertae sedis</taxon>
        <taxon>Zoopagomycota</taxon>
        <taxon>Entomophthoromycotina</taxon>
        <taxon>Basidiobolomycetes</taxon>
        <taxon>Basidiobolales</taxon>
        <taxon>Basidiobolaceae</taxon>
        <taxon>Basidiobolus</taxon>
    </lineage>
</organism>
<dbReference type="SUPFAM" id="SSF103473">
    <property type="entry name" value="MFS general substrate transporter"/>
    <property type="match status" value="1"/>
</dbReference>
<feature type="transmembrane region" description="Helical" evidence="5">
    <location>
        <begin position="89"/>
        <end position="106"/>
    </location>
</feature>
<dbReference type="Proteomes" id="UP001479436">
    <property type="component" value="Unassembled WGS sequence"/>
</dbReference>
<accession>A0ABR2WJ79</accession>
<evidence type="ECO:0000256" key="1">
    <source>
        <dbReference type="ARBA" id="ARBA00004141"/>
    </source>
</evidence>
<feature type="transmembrane region" description="Helical" evidence="5">
    <location>
        <begin position="24"/>
        <end position="43"/>
    </location>
</feature>
<keyword evidence="3 5" id="KW-1133">Transmembrane helix</keyword>
<reference evidence="6 7" key="1">
    <citation type="submission" date="2023-04" db="EMBL/GenBank/DDBJ databases">
        <title>Genome of Basidiobolus ranarum AG-B5.</title>
        <authorList>
            <person name="Stajich J.E."/>
            <person name="Carter-House D."/>
            <person name="Gryganskyi A."/>
        </authorList>
    </citation>
    <scope>NUCLEOTIDE SEQUENCE [LARGE SCALE GENOMIC DNA]</scope>
    <source>
        <strain evidence="6 7">AG-B5</strain>
    </source>
</reference>
<dbReference type="InterPro" id="IPR051617">
    <property type="entry name" value="UNC-93-like_regulator"/>
</dbReference>
<feature type="transmembrane region" description="Helical" evidence="5">
    <location>
        <begin position="118"/>
        <end position="138"/>
    </location>
</feature>
<keyword evidence="2 5" id="KW-0812">Transmembrane</keyword>
<evidence type="ECO:0000313" key="6">
    <source>
        <dbReference type="EMBL" id="KAK9761531.1"/>
    </source>
</evidence>
<keyword evidence="4 5" id="KW-0472">Membrane</keyword>
<dbReference type="PANTHER" id="PTHR23294">
    <property type="entry name" value="ET TRANSLATION PRODUCT-RELATED"/>
    <property type="match status" value="1"/>
</dbReference>
<sequence>MVEAPKLPTAKFLSRIGVRYNSPMTQVILVGFVCFCCPGIFNVINGMGGGGLSNATVAKNGNVALYTTFAIFGVFGGGFYNVFGGRLCLLTGGVCYALYTGSLLYYKDHGSKNPAGGEAFVIIASAVLGIGAGILWTAEGVIMMSYPEENMKGRCVGYFWIIFNLGGVIGALIPLGLNFHSASNGRR</sequence>
<keyword evidence="7" id="KW-1185">Reference proteome</keyword>
<feature type="transmembrane region" description="Helical" evidence="5">
    <location>
        <begin position="63"/>
        <end position="83"/>
    </location>
</feature>
<evidence type="ECO:0000256" key="2">
    <source>
        <dbReference type="ARBA" id="ARBA00022692"/>
    </source>
</evidence>
<comment type="subcellular location">
    <subcellularLocation>
        <location evidence="1">Membrane</location>
        <topology evidence="1">Multi-pass membrane protein</topology>
    </subcellularLocation>
</comment>
<dbReference type="PANTHER" id="PTHR23294:SF59">
    <property type="entry name" value="UNC93-LIKE PROTEIN C922.05C"/>
    <property type="match status" value="1"/>
</dbReference>
<name>A0ABR2WJ79_9FUNG</name>
<gene>
    <name evidence="6" type="ORF">K7432_013503</name>
</gene>
<evidence type="ECO:0000256" key="4">
    <source>
        <dbReference type="ARBA" id="ARBA00023136"/>
    </source>
</evidence>
<protein>
    <submittedName>
        <fullName evidence="6">Uncharacterized protein</fullName>
    </submittedName>
</protein>